<keyword evidence="3" id="KW-1185">Reference proteome</keyword>
<gene>
    <name evidence="2" type="ORF">OL497_05165</name>
</gene>
<dbReference type="Proteomes" id="UP001207742">
    <property type="component" value="Unassembled WGS sequence"/>
</dbReference>
<comment type="caution">
    <text evidence="2">The sequence shown here is derived from an EMBL/GenBank/DDBJ whole genome shotgun (WGS) entry which is preliminary data.</text>
</comment>
<evidence type="ECO:0008006" key="4">
    <source>
        <dbReference type="Google" id="ProtNLM"/>
    </source>
</evidence>
<reference evidence="2 3" key="1">
    <citation type="submission" date="2022-10" db="EMBL/GenBank/DDBJ databases">
        <title>Chitinophaga nivalis PC15 sp. nov., isolated from Pyeongchang county, South Korea.</title>
        <authorList>
            <person name="Trinh H.N."/>
        </authorList>
    </citation>
    <scope>NUCLEOTIDE SEQUENCE [LARGE SCALE GENOMIC DNA]</scope>
    <source>
        <strain evidence="2 3">PC14</strain>
    </source>
</reference>
<evidence type="ECO:0000313" key="3">
    <source>
        <dbReference type="Proteomes" id="UP001207742"/>
    </source>
</evidence>
<accession>A0ABT3IH50</accession>
<feature type="chain" id="PRO_5045800964" description="YD repeat-containing protein" evidence="1">
    <location>
        <begin position="20"/>
        <end position="254"/>
    </location>
</feature>
<keyword evidence="1" id="KW-0732">Signal</keyword>
<proteinExistence type="predicted"/>
<organism evidence="2 3">
    <name type="scientific">Chitinophaga nivalis</name>
    <dbReference type="NCBI Taxonomy" id="2991709"/>
    <lineage>
        <taxon>Bacteria</taxon>
        <taxon>Pseudomonadati</taxon>
        <taxon>Bacteroidota</taxon>
        <taxon>Chitinophagia</taxon>
        <taxon>Chitinophagales</taxon>
        <taxon>Chitinophagaceae</taxon>
        <taxon>Chitinophaga</taxon>
    </lineage>
</organism>
<name>A0ABT3IH50_9BACT</name>
<evidence type="ECO:0000313" key="2">
    <source>
        <dbReference type="EMBL" id="MCW3483271.1"/>
    </source>
</evidence>
<sequence length="254" mass="30116">MKKIIAFFAICLSASIAKAQLFHTADLYPTTTSIKSRSFNGTGKGFWSFKLLDTLGRVMDEKIYRKKELVVNYLYTYNDKNDITTTIAISEKNPYRKRDTTTYIYTYLENHISQEQCIYHNNRGDQYNLISHQDSVFTYHYISYSDWARQQDIPATAETHILTYRQGLLVKKESIRPNGDKTTTWFEYDTHQQLIRRKIERDPILREKTVYTGGPGSDDQYYSYIYDKKGRIKRLYTTVEDKTYQLATYQYKDR</sequence>
<dbReference type="EMBL" id="JAPDNS010000001">
    <property type="protein sequence ID" value="MCW3483271.1"/>
    <property type="molecule type" value="Genomic_DNA"/>
</dbReference>
<dbReference type="RefSeq" id="WP_264728437.1">
    <property type="nucleotide sequence ID" value="NZ_JAPDNR010000001.1"/>
</dbReference>
<evidence type="ECO:0000256" key="1">
    <source>
        <dbReference type="SAM" id="SignalP"/>
    </source>
</evidence>
<protein>
    <recommendedName>
        <fullName evidence="4">YD repeat-containing protein</fullName>
    </recommendedName>
</protein>
<feature type="signal peptide" evidence="1">
    <location>
        <begin position="1"/>
        <end position="19"/>
    </location>
</feature>